<evidence type="ECO:0000313" key="2">
    <source>
        <dbReference type="EMBL" id="CAL1570786.1"/>
    </source>
</evidence>
<sequence length="202" mass="23714">MDQVQAQLEAVETHISCSLRLARERVAQWKKAQRQKQLQLRKKPRQIPLDLPILLETGGDNELKAPDERIRALQKEVTEVRDQLEVVETSRRRSLSVAVERVEQWKKTQRQKQLQLAEKASQIPLDQPILLETEGDNELKARDERIRELQKAMDQVQDQLEAVETSRTRCLHLARERVAQWKKAQRQKKLQIAEKSRQIPLD</sequence>
<name>A0AAV2J305_KNICA</name>
<organism evidence="2 3">
    <name type="scientific">Knipowitschia caucasica</name>
    <name type="common">Caucasian dwarf goby</name>
    <name type="synonym">Pomatoschistus caucasicus</name>
    <dbReference type="NCBI Taxonomy" id="637954"/>
    <lineage>
        <taxon>Eukaryota</taxon>
        <taxon>Metazoa</taxon>
        <taxon>Chordata</taxon>
        <taxon>Craniata</taxon>
        <taxon>Vertebrata</taxon>
        <taxon>Euteleostomi</taxon>
        <taxon>Actinopterygii</taxon>
        <taxon>Neopterygii</taxon>
        <taxon>Teleostei</taxon>
        <taxon>Neoteleostei</taxon>
        <taxon>Acanthomorphata</taxon>
        <taxon>Gobiaria</taxon>
        <taxon>Gobiiformes</taxon>
        <taxon>Gobioidei</taxon>
        <taxon>Gobiidae</taxon>
        <taxon>Gobiinae</taxon>
        <taxon>Knipowitschia</taxon>
    </lineage>
</organism>
<reference evidence="2 3" key="1">
    <citation type="submission" date="2024-04" db="EMBL/GenBank/DDBJ databases">
        <authorList>
            <person name="Waldvogel A.-M."/>
            <person name="Schoenle A."/>
        </authorList>
    </citation>
    <scope>NUCLEOTIDE SEQUENCE [LARGE SCALE GENOMIC DNA]</scope>
</reference>
<evidence type="ECO:0000313" key="3">
    <source>
        <dbReference type="Proteomes" id="UP001497482"/>
    </source>
</evidence>
<keyword evidence="1" id="KW-0175">Coiled coil</keyword>
<dbReference type="AlphaFoldDB" id="A0AAV2J305"/>
<proteinExistence type="predicted"/>
<accession>A0AAV2J305</accession>
<keyword evidence="3" id="KW-1185">Reference proteome</keyword>
<protein>
    <submittedName>
        <fullName evidence="2">Uncharacterized protein</fullName>
    </submittedName>
</protein>
<dbReference type="EMBL" id="OZ035832">
    <property type="protein sequence ID" value="CAL1570786.1"/>
    <property type="molecule type" value="Genomic_DNA"/>
</dbReference>
<dbReference type="Proteomes" id="UP001497482">
    <property type="component" value="Chromosome 10"/>
</dbReference>
<feature type="coiled-coil region" evidence="1">
    <location>
        <begin position="139"/>
        <end position="166"/>
    </location>
</feature>
<evidence type="ECO:0000256" key="1">
    <source>
        <dbReference type="SAM" id="Coils"/>
    </source>
</evidence>
<gene>
    <name evidence="2" type="ORF">KC01_LOCUS3011</name>
</gene>